<protein>
    <submittedName>
        <fullName evidence="1">Uncharacterized protein</fullName>
    </submittedName>
</protein>
<evidence type="ECO:0000313" key="1">
    <source>
        <dbReference type="EMBL" id="SNV69011.1"/>
    </source>
</evidence>
<reference evidence="1 2" key="1">
    <citation type="submission" date="2017-06" db="EMBL/GenBank/DDBJ databases">
        <authorList>
            <consortium name="Pathogen Informatics"/>
        </authorList>
    </citation>
    <scope>NUCLEOTIDE SEQUENCE [LARGE SCALE GENOMIC DNA]</scope>
    <source>
        <strain evidence="1 2">NCTC13839</strain>
    </source>
</reference>
<evidence type="ECO:0000313" key="2">
    <source>
        <dbReference type="Proteomes" id="UP000242084"/>
    </source>
</evidence>
<dbReference type="KEGG" id="sste:SAMEA4384403_1451"/>
<name>A0A239ZCV6_9STAP</name>
<dbReference type="OrthoDB" id="2404571at2"/>
<gene>
    <name evidence="1" type="ORF">SAMEA4384403_01451</name>
</gene>
<dbReference type="NCBIfam" id="NF041581">
    <property type="entry name" value="SosA"/>
    <property type="match status" value="1"/>
</dbReference>
<dbReference type="Proteomes" id="UP000242084">
    <property type="component" value="Chromosome 1"/>
</dbReference>
<dbReference type="AlphaFoldDB" id="A0A239ZCV6"/>
<keyword evidence="2" id="KW-1185">Reference proteome</keyword>
<sequence length="76" mass="8798">MTITIKKTVLLYLAVFLMTLLIGFLYLAQAHDIYTTEQTYEMTDHQIDQHNNKQQDNIQNEPNKLDKANTLVGTID</sequence>
<accession>A0A239ZCV6</accession>
<dbReference type="RefSeq" id="WP_095088151.1">
    <property type="nucleotide sequence ID" value="NZ_BMDM01000005.1"/>
</dbReference>
<organism evidence="1 2">
    <name type="scientific">Mammaliicoccus stepanovicii</name>
    <dbReference type="NCBI Taxonomy" id="643214"/>
    <lineage>
        <taxon>Bacteria</taxon>
        <taxon>Bacillati</taxon>
        <taxon>Bacillota</taxon>
        <taxon>Bacilli</taxon>
        <taxon>Bacillales</taxon>
        <taxon>Staphylococcaceae</taxon>
        <taxon>Mammaliicoccus</taxon>
    </lineage>
</organism>
<proteinExistence type="predicted"/>
<dbReference type="InterPro" id="IPR048170">
    <property type="entry name" value="SosA-like"/>
</dbReference>
<dbReference type="EMBL" id="LT906462">
    <property type="protein sequence ID" value="SNV69011.1"/>
    <property type="molecule type" value="Genomic_DNA"/>
</dbReference>